<evidence type="ECO:0000256" key="5">
    <source>
        <dbReference type="ARBA" id="ARBA00022734"/>
    </source>
</evidence>
<dbReference type="Proteomes" id="UP000288716">
    <property type="component" value="Unassembled WGS sequence"/>
</dbReference>
<evidence type="ECO:0000256" key="4">
    <source>
        <dbReference type="ARBA" id="ARBA00022729"/>
    </source>
</evidence>
<evidence type="ECO:0000259" key="15">
    <source>
        <dbReference type="PROSITE" id="PS50240"/>
    </source>
</evidence>
<dbReference type="PANTHER" id="PTHR24253">
    <property type="entry name" value="TRANSMEMBRANE PROTEASE SERINE"/>
    <property type="match status" value="1"/>
</dbReference>
<keyword evidence="4 14" id="KW-0732">Signal</keyword>
<keyword evidence="17" id="KW-1185">Reference proteome</keyword>
<evidence type="ECO:0000256" key="7">
    <source>
        <dbReference type="ARBA" id="ARBA00022820"/>
    </source>
</evidence>
<dbReference type="AlphaFoldDB" id="A0A443SFZ3"/>
<organism evidence="16 17">
    <name type="scientific">Leptotrombidium deliense</name>
    <dbReference type="NCBI Taxonomy" id="299467"/>
    <lineage>
        <taxon>Eukaryota</taxon>
        <taxon>Metazoa</taxon>
        <taxon>Ecdysozoa</taxon>
        <taxon>Arthropoda</taxon>
        <taxon>Chelicerata</taxon>
        <taxon>Arachnida</taxon>
        <taxon>Acari</taxon>
        <taxon>Acariformes</taxon>
        <taxon>Trombidiformes</taxon>
        <taxon>Prostigmata</taxon>
        <taxon>Anystina</taxon>
        <taxon>Parasitengona</taxon>
        <taxon>Trombiculoidea</taxon>
        <taxon>Trombiculidae</taxon>
        <taxon>Leptotrombidium</taxon>
    </lineage>
</organism>
<dbReference type="InterPro" id="IPR043504">
    <property type="entry name" value="Peptidase_S1_PA_chymotrypsin"/>
</dbReference>
<reference evidence="16 17" key="1">
    <citation type="journal article" date="2018" name="Gigascience">
        <title>Genomes of trombidid mites reveal novel predicted allergens and laterally-transferred genes associated with secondary metabolism.</title>
        <authorList>
            <person name="Dong X."/>
            <person name="Chaisiri K."/>
            <person name="Xia D."/>
            <person name="Armstrong S.D."/>
            <person name="Fang Y."/>
            <person name="Donnelly M.J."/>
            <person name="Kadowaki T."/>
            <person name="McGarry J.W."/>
            <person name="Darby A.C."/>
            <person name="Makepeace B.L."/>
        </authorList>
    </citation>
    <scope>NUCLEOTIDE SEQUENCE [LARGE SCALE GENOMIC DNA]</scope>
    <source>
        <strain evidence="16">UoL-UT</strain>
    </source>
</reference>
<dbReference type="PROSITE" id="PS00134">
    <property type="entry name" value="TRYPSIN_HIS"/>
    <property type="match status" value="1"/>
</dbReference>
<dbReference type="GO" id="GO:0006508">
    <property type="term" value="P:proteolysis"/>
    <property type="evidence" value="ECO:0007669"/>
    <property type="project" value="UniProtKB-KW"/>
</dbReference>
<dbReference type="PROSITE" id="PS50240">
    <property type="entry name" value="TRYPSIN_DOM"/>
    <property type="match status" value="1"/>
</dbReference>
<sequence length="282" mass="31858">MIFFGLLVITSFVSTTCIEYSEKCVCGKQNVDDRIIGGKEAKRGAYPFHVAFLDSRSDFYFCAGTLVNNRWIITAAHCMYNENLFSFVAVVGALKMTSEAKKSHRKYAIEKFKIHPNYTHSPYFMYDIAVVKLKSDVVFDNYTGVACLPSNDMSDPEQIFDNLVVAGFGKTSADSLSSSEILMDVDLQQRNQSECKQIYNRKRERYTDKHICANDQGKDVCNGDSGGPLLTRRRGSLFFVGAVSWGVICGGYKYPSVFTRITAYEDWFKQYINEDASICLVK</sequence>
<dbReference type="GO" id="GO:0042381">
    <property type="term" value="P:hemolymph coagulation"/>
    <property type="evidence" value="ECO:0007669"/>
    <property type="project" value="UniProtKB-KW"/>
</dbReference>
<dbReference type="CDD" id="cd00190">
    <property type="entry name" value="Tryp_SPc"/>
    <property type="match status" value="1"/>
</dbReference>
<dbReference type="SMART" id="SM00020">
    <property type="entry name" value="Tryp_SPc"/>
    <property type="match status" value="1"/>
</dbReference>
<evidence type="ECO:0000256" key="14">
    <source>
        <dbReference type="SAM" id="SignalP"/>
    </source>
</evidence>
<feature type="chain" id="PRO_5018971011" description="limulus clotting factor C" evidence="14">
    <location>
        <begin position="16"/>
        <end position="282"/>
    </location>
</feature>
<evidence type="ECO:0000256" key="10">
    <source>
        <dbReference type="ARBA" id="ARBA00023157"/>
    </source>
</evidence>
<dbReference type="GO" id="GO:0004252">
    <property type="term" value="F:serine-type endopeptidase activity"/>
    <property type="evidence" value="ECO:0007669"/>
    <property type="project" value="InterPro"/>
</dbReference>
<dbReference type="InterPro" id="IPR033116">
    <property type="entry name" value="TRYPSIN_SER"/>
</dbReference>
<dbReference type="STRING" id="299467.A0A443SFZ3"/>
<evidence type="ECO:0000313" key="17">
    <source>
        <dbReference type="Proteomes" id="UP000288716"/>
    </source>
</evidence>
<proteinExistence type="predicted"/>
<dbReference type="InterPro" id="IPR001254">
    <property type="entry name" value="Trypsin_dom"/>
</dbReference>
<feature type="signal peptide" evidence="14">
    <location>
        <begin position="1"/>
        <end position="15"/>
    </location>
</feature>
<dbReference type="InterPro" id="IPR018114">
    <property type="entry name" value="TRYPSIN_HIS"/>
</dbReference>
<keyword evidence="8 13" id="KW-0720">Serine protease</keyword>
<dbReference type="PANTHER" id="PTHR24253:SF176">
    <property type="entry name" value="CORIN, ISOFORM B"/>
    <property type="match status" value="1"/>
</dbReference>
<keyword evidence="1" id="KW-0245">EGF-like domain</keyword>
<accession>A0A443SFZ3</accession>
<comment type="caution">
    <text evidence="16">The sequence shown here is derived from an EMBL/GenBank/DDBJ whole genome shotgun (WGS) entry which is preliminary data.</text>
</comment>
<dbReference type="InterPro" id="IPR001314">
    <property type="entry name" value="Peptidase_S1A"/>
</dbReference>
<keyword evidence="3 13" id="KW-0645">Protease</keyword>
<dbReference type="EC" id="3.4.21.84" evidence="12"/>
<dbReference type="VEuPathDB" id="VectorBase:LDEU005604"/>
<keyword evidence="9" id="KW-0130">Cell adhesion</keyword>
<evidence type="ECO:0000256" key="3">
    <source>
        <dbReference type="ARBA" id="ARBA00022670"/>
    </source>
</evidence>
<evidence type="ECO:0000256" key="6">
    <source>
        <dbReference type="ARBA" id="ARBA00022801"/>
    </source>
</evidence>
<dbReference type="PRINTS" id="PR00722">
    <property type="entry name" value="CHYMOTRYPSIN"/>
</dbReference>
<dbReference type="GO" id="GO:0007155">
    <property type="term" value="P:cell adhesion"/>
    <property type="evidence" value="ECO:0007669"/>
    <property type="project" value="UniProtKB-KW"/>
</dbReference>
<evidence type="ECO:0000256" key="11">
    <source>
        <dbReference type="ARBA" id="ARBA00052079"/>
    </source>
</evidence>
<keyword evidence="10" id="KW-1015">Disulfide bond</keyword>
<comment type="catalytic activity">
    <reaction evidence="11">
        <text>Selective cleavage of 103-Arg-|-Ser-104 and 124-Ile-|-Ile-125 bonds in Limulus clotting factor B to form activated factor B. Cleavage of -Pro-Arg-|-Xaa- bonds in synthetic substrates.</text>
        <dbReference type="EC" id="3.4.21.84"/>
    </reaction>
</comment>
<dbReference type="FunFam" id="2.40.10.10:FF:000120">
    <property type="entry name" value="Putative serine protease"/>
    <property type="match status" value="1"/>
</dbReference>
<evidence type="ECO:0000256" key="1">
    <source>
        <dbReference type="ARBA" id="ARBA00022536"/>
    </source>
</evidence>
<evidence type="ECO:0000256" key="9">
    <source>
        <dbReference type="ARBA" id="ARBA00022889"/>
    </source>
</evidence>
<evidence type="ECO:0000256" key="8">
    <source>
        <dbReference type="ARBA" id="ARBA00022825"/>
    </source>
</evidence>
<dbReference type="SUPFAM" id="SSF50494">
    <property type="entry name" value="Trypsin-like serine proteases"/>
    <property type="match status" value="1"/>
</dbReference>
<keyword evidence="2" id="KW-0768">Sushi</keyword>
<name>A0A443SFZ3_9ACAR</name>
<feature type="domain" description="Peptidase S1" evidence="15">
    <location>
        <begin position="35"/>
        <end position="273"/>
    </location>
</feature>
<dbReference type="Gene3D" id="2.40.10.10">
    <property type="entry name" value="Trypsin-like serine proteases"/>
    <property type="match status" value="1"/>
</dbReference>
<dbReference type="PROSITE" id="PS00135">
    <property type="entry name" value="TRYPSIN_SER"/>
    <property type="match status" value="1"/>
</dbReference>
<dbReference type="Pfam" id="PF00089">
    <property type="entry name" value="Trypsin"/>
    <property type="match status" value="1"/>
</dbReference>
<dbReference type="EMBL" id="NCKV01002759">
    <property type="protein sequence ID" value="RWS26437.1"/>
    <property type="molecule type" value="Genomic_DNA"/>
</dbReference>
<evidence type="ECO:0000256" key="2">
    <source>
        <dbReference type="ARBA" id="ARBA00022659"/>
    </source>
</evidence>
<gene>
    <name evidence="16" type="ORF">B4U80_10744</name>
</gene>
<protein>
    <recommendedName>
        <fullName evidence="12">limulus clotting factor C</fullName>
        <ecNumber evidence="12">3.4.21.84</ecNumber>
    </recommendedName>
</protein>
<dbReference type="OrthoDB" id="6493914at2759"/>
<keyword evidence="7" id="KW-0353">Hemolymph clotting</keyword>
<keyword evidence="6 13" id="KW-0378">Hydrolase</keyword>
<evidence type="ECO:0000256" key="12">
    <source>
        <dbReference type="ARBA" id="ARBA00066707"/>
    </source>
</evidence>
<dbReference type="GO" id="GO:0030246">
    <property type="term" value="F:carbohydrate binding"/>
    <property type="evidence" value="ECO:0007669"/>
    <property type="project" value="UniProtKB-KW"/>
</dbReference>
<evidence type="ECO:0000313" key="16">
    <source>
        <dbReference type="EMBL" id="RWS26437.1"/>
    </source>
</evidence>
<keyword evidence="5" id="KW-0430">Lectin</keyword>
<dbReference type="InterPro" id="IPR009003">
    <property type="entry name" value="Peptidase_S1_PA"/>
</dbReference>
<evidence type="ECO:0000256" key="13">
    <source>
        <dbReference type="RuleBase" id="RU363034"/>
    </source>
</evidence>